<evidence type="ECO:0008006" key="3">
    <source>
        <dbReference type="Google" id="ProtNLM"/>
    </source>
</evidence>
<dbReference type="AlphaFoldDB" id="G5KIE7"/>
<keyword evidence="2" id="KW-1185">Reference proteome</keyword>
<name>G5KIE7_9STRE</name>
<dbReference type="EMBL" id="AEUZ02000001">
    <property type="protein sequence ID" value="EHJ55973.1"/>
    <property type="molecule type" value="Genomic_DNA"/>
</dbReference>
<evidence type="ECO:0000313" key="1">
    <source>
        <dbReference type="EMBL" id="EHJ55973.1"/>
    </source>
</evidence>
<organism evidence="1 2">
    <name type="scientific">Streptococcus urinalis 2285-97</name>
    <dbReference type="NCBI Taxonomy" id="764291"/>
    <lineage>
        <taxon>Bacteria</taxon>
        <taxon>Bacillati</taxon>
        <taxon>Bacillota</taxon>
        <taxon>Bacilli</taxon>
        <taxon>Lactobacillales</taxon>
        <taxon>Streptococcaceae</taxon>
        <taxon>Streptococcus</taxon>
    </lineage>
</organism>
<comment type="caution">
    <text evidence="1">The sequence shown here is derived from an EMBL/GenBank/DDBJ whole genome shotgun (WGS) entry which is preliminary data.</text>
</comment>
<accession>G5KIE7</accession>
<gene>
    <name evidence="1" type="ORF">STRUR_1658</name>
</gene>
<sequence length="275" mass="31237">MSKGKSKTGYLVYQVDKSEKKYDLSVGQLYISDGKKTKDEITIPVKISKYKDNTEEIKSLTNQFINQTFLNGSGSLSRTYTSAASFEGKKATVELLATKSKSSKKLSNDADSDKKAYYDVFSQALKNSFQYFKPSDAETTTFIDQYVEVNAKRAKMDVTIKSYFPDSAVVQVKPSVIDLKDMDLTSLEKDYINQHKNDSNSDYQTYYKEAEKYVFDNMHSHYDDAQVNTPKYMPTDGYTLKLQRDSDSGKWKVDTTESSSNYSYDDLLEAFSGGM</sequence>
<evidence type="ECO:0000313" key="2">
    <source>
        <dbReference type="Proteomes" id="UP000005388"/>
    </source>
</evidence>
<proteinExistence type="predicted"/>
<dbReference type="RefSeq" id="WP_006738749.1">
    <property type="nucleotide sequence ID" value="NZ_AEUZ02000001.1"/>
</dbReference>
<dbReference type="Proteomes" id="UP000005388">
    <property type="component" value="Unassembled WGS sequence"/>
</dbReference>
<protein>
    <recommendedName>
        <fullName evidence="3">DUF5105 domain-containing protein</fullName>
    </recommendedName>
</protein>
<reference evidence="1 2" key="1">
    <citation type="journal article" date="2014" name="Int. J. Syst. Evol. Microbiol.">
        <title>Phylogenomics and the dynamic genome evolution of the genus Streptococcus.</title>
        <authorList>
            <consortium name="The Broad Institute Genome Sequencing Platform"/>
            <person name="Richards V.P."/>
            <person name="Palmer S.R."/>
            <person name="Pavinski Bitar P.D."/>
            <person name="Qin X."/>
            <person name="Weinstock G.M."/>
            <person name="Highlander S.K."/>
            <person name="Town C.D."/>
            <person name="Burne R.A."/>
            <person name="Stanhope M.J."/>
        </authorList>
    </citation>
    <scope>NUCLEOTIDE SEQUENCE [LARGE SCALE GENOMIC DNA]</scope>
    <source>
        <strain evidence="1 2">2285-97</strain>
    </source>
</reference>